<dbReference type="Gene3D" id="1.25.40.1010">
    <property type="match status" value="1"/>
</dbReference>
<evidence type="ECO:0000256" key="2">
    <source>
        <dbReference type="ARBA" id="ARBA00022803"/>
    </source>
</evidence>
<sequence length="301" mass="35054">MEKRLELYRQIQEKKPRATAPKRIPLTFVKGSRFEELLRPYLAAGLRKGVPSLFQNLRPLYNDPEKAALVEQMLLTFIKDLEENGYASGSLDGSAEMETPTTVLWVYHFLAQHYDRLGNTPKAHLYIDRAIQHTPTLIELLMTKAKIFKHAGNPEEAAHYMEQAQQLDTADRYINSKCAKYMLRAGMITEAEQMCGKFTREGVNPTQNLNEMQCMWFETECAKAYRKLNKIGESLKKCHEVDRHFTGIIEDQFDFHTYCVRKMTLCSYIGLLRLEDILRRHRFYYRAARLAIKVRCAFPVT</sequence>
<dbReference type="Gene3D" id="1.25.40.1040">
    <property type="match status" value="1"/>
</dbReference>
<dbReference type="InterPro" id="IPR011990">
    <property type="entry name" value="TPR-like_helical_dom_sf"/>
</dbReference>
<evidence type="ECO:0000313" key="3">
    <source>
        <dbReference type="Proteomes" id="UP000887566"/>
    </source>
</evidence>
<dbReference type="AlphaFoldDB" id="A0A914XGM6"/>
<proteinExistence type="predicted"/>
<dbReference type="PANTHER" id="PTHR22767">
    <property type="entry name" value="N-TERMINAL ACETYLTRANSFERASE-RELATED"/>
    <property type="match status" value="1"/>
</dbReference>
<dbReference type="GO" id="GO:0031415">
    <property type="term" value="C:NatA complex"/>
    <property type="evidence" value="ECO:0007669"/>
    <property type="project" value="TreeGrafter"/>
</dbReference>
<dbReference type="Pfam" id="PF12569">
    <property type="entry name" value="NatA_aux_su"/>
    <property type="match status" value="1"/>
</dbReference>
<dbReference type="InterPro" id="IPR021183">
    <property type="entry name" value="NatA_aux_su"/>
</dbReference>
<evidence type="ECO:0000313" key="4">
    <source>
        <dbReference type="WBParaSite" id="PSAMB.scaffold8035size6729.g30874.t1"/>
    </source>
</evidence>
<reference evidence="4" key="1">
    <citation type="submission" date="2022-11" db="UniProtKB">
        <authorList>
            <consortium name="WormBaseParasite"/>
        </authorList>
    </citation>
    <scope>IDENTIFICATION</scope>
</reference>
<keyword evidence="1" id="KW-0677">Repeat</keyword>
<name>A0A914XGM6_9BILA</name>
<keyword evidence="3" id="KW-1185">Reference proteome</keyword>
<keyword evidence="2" id="KW-0802">TPR repeat</keyword>
<dbReference type="PANTHER" id="PTHR22767:SF2">
    <property type="entry name" value="N(ALPHA)-ACETYLTRANSFERASE 15_16, ISOFORM A"/>
    <property type="match status" value="1"/>
</dbReference>
<dbReference type="WBParaSite" id="PSAMB.scaffold8035size6729.g30874.t1">
    <property type="protein sequence ID" value="PSAMB.scaffold8035size6729.g30874.t1"/>
    <property type="gene ID" value="PSAMB.scaffold8035size6729.g30874"/>
</dbReference>
<dbReference type="SUPFAM" id="SSF48452">
    <property type="entry name" value="TPR-like"/>
    <property type="match status" value="1"/>
</dbReference>
<protein>
    <submittedName>
        <fullName evidence="4">Uncharacterized protein</fullName>
    </submittedName>
</protein>
<organism evidence="3 4">
    <name type="scientific">Plectus sambesii</name>
    <dbReference type="NCBI Taxonomy" id="2011161"/>
    <lineage>
        <taxon>Eukaryota</taxon>
        <taxon>Metazoa</taxon>
        <taxon>Ecdysozoa</taxon>
        <taxon>Nematoda</taxon>
        <taxon>Chromadorea</taxon>
        <taxon>Plectida</taxon>
        <taxon>Plectina</taxon>
        <taxon>Plectoidea</taxon>
        <taxon>Plectidae</taxon>
        <taxon>Plectus</taxon>
    </lineage>
</organism>
<dbReference type="Proteomes" id="UP000887566">
    <property type="component" value="Unplaced"/>
</dbReference>
<evidence type="ECO:0000256" key="1">
    <source>
        <dbReference type="ARBA" id="ARBA00022737"/>
    </source>
</evidence>
<accession>A0A914XGM6</accession>